<reference evidence="2 3" key="1">
    <citation type="submission" date="2016-05" db="EMBL/GenBank/DDBJ databases">
        <title>Comparative analysis of secretome profiles of manganese(II)-oxidizing ascomycete fungi.</title>
        <authorList>
            <consortium name="DOE Joint Genome Institute"/>
            <person name="Zeiner C.A."/>
            <person name="Purvine S.O."/>
            <person name="Zink E.M."/>
            <person name="Wu S."/>
            <person name="Pasa-Tolic L."/>
            <person name="Chaput D.L."/>
            <person name="Haridas S."/>
            <person name="Grigoriev I.V."/>
            <person name="Santelli C.M."/>
            <person name="Hansel C.M."/>
        </authorList>
    </citation>
    <scope>NUCLEOTIDE SEQUENCE [LARGE SCALE GENOMIC DNA]</scope>
    <source>
        <strain evidence="2 3">AP3s5-JAC2a</strain>
    </source>
</reference>
<feature type="region of interest" description="Disordered" evidence="1">
    <location>
        <begin position="1"/>
        <end position="26"/>
    </location>
</feature>
<sequence>MPPPVMSPPRSRSRSRSQPRRIHHHISMSFSTPENVVPQLYEWVSLRFPFSVVVHRYSISTTHVSRSLSSLSFLEIPVRLSHSSSSRMDNDPDPNDSLLAEFDHNSGSGEYIRPSESLGEELRRRLNKPAEEEDADIRAVPGRDPWTTWFPSTPPLRSREALRSESDTPFLHFSSPGVAPSVLVHILGMHRSEMDAIEEDEVQVAEQKVQQDLIREQRGSSTARPQGICEGLPDDETDFAQFIEDERDSLPGSCLCWACRAIIQRYARGRNLFP</sequence>
<accession>A0A177CRN3</accession>
<dbReference type="OrthoDB" id="3792300at2759"/>
<dbReference type="EMBL" id="KV441549">
    <property type="protein sequence ID" value="OAG10183.1"/>
    <property type="molecule type" value="Genomic_DNA"/>
</dbReference>
<dbReference type="RefSeq" id="XP_018040548.1">
    <property type="nucleotide sequence ID" value="XM_018184593.1"/>
</dbReference>
<keyword evidence="3" id="KW-1185">Reference proteome</keyword>
<gene>
    <name evidence="2" type="ORF">CC84DRAFT_1256068</name>
</gene>
<dbReference type="Proteomes" id="UP000077069">
    <property type="component" value="Unassembled WGS sequence"/>
</dbReference>
<evidence type="ECO:0000256" key="1">
    <source>
        <dbReference type="SAM" id="MobiDB-lite"/>
    </source>
</evidence>
<proteinExistence type="predicted"/>
<dbReference type="GeneID" id="28768079"/>
<evidence type="ECO:0000313" key="3">
    <source>
        <dbReference type="Proteomes" id="UP000077069"/>
    </source>
</evidence>
<protein>
    <submittedName>
        <fullName evidence="2">Uncharacterized protein</fullName>
    </submittedName>
</protein>
<dbReference type="AlphaFoldDB" id="A0A177CRN3"/>
<feature type="compositionally biased region" description="Basic residues" evidence="1">
    <location>
        <begin position="11"/>
        <end position="26"/>
    </location>
</feature>
<dbReference type="InParanoid" id="A0A177CRN3"/>
<name>A0A177CRN3_9PLEO</name>
<organism evidence="2 3">
    <name type="scientific">Paraphaeosphaeria sporulosa</name>
    <dbReference type="NCBI Taxonomy" id="1460663"/>
    <lineage>
        <taxon>Eukaryota</taxon>
        <taxon>Fungi</taxon>
        <taxon>Dikarya</taxon>
        <taxon>Ascomycota</taxon>
        <taxon>Pezizomycotina</taxon>
        <taxon>Dothideomycetes</taxon>
        <taxon>Pleosporomycetidae</taxon>
        <taxon>Pleosporales</taxon>
        <taxon>Massarineae</taxon>
        <taxon>Didymosphaeriaceae</taxon>
        <taxon>Paraphaeosphaeria</taxon>
    </lineage>
</organism>
<evidence type="ECO:0000313" key="2">
    <source>
        <dbReference type="EMBL" id="OAG10183.1"/>
    </source>
</evidence>